<dbReference type="GeneID" id="39977284"/>
<comment type="subcellular location">
    <subcellularLocation>
        <location evidence="10">Mitochondrion</location>
    </subcellularLocation>
</comment>
<name>A0A1J4ME37_9CRYT</name>
<evidence type="ECO:0000256" key="7">
    <source>
        <dbReference type="ARBA" id="ARBA00023209"/>
    </source>
</evidence>
<evidence type="ECO:0000313" key="13">
    <source>
        <dbReference type="Proteomes" id="UP000186176"/>
    </source>
</evidence>
<evidence type="ECO:0000256" key="8">
    <source>
        <dbReference type="ARBA" id="ARBA00023264"/>
    </source>
</evidence>
<reference evidence="12 13" key="1">
    <citation type="submission" date="2016-10" db="EMBL/GenBank/DDBJ databases">
        <title>Reductive evolution of mitochondrial metabolism and differential evolution of invasion-related proteins in Cryptosporidium.</title>
        <authorList>
            <person name="Liu S."/>
            <person name="Roellig D.M."/>
            <person name="Guo Y."/>
            <person name="Li N."/>
            <person name="Frace M.A."/>
            <person name="Tang K."/>
            <person name="Zhang L."/>
            <person name="Feng Y."/>
            <person name="Xiao L."/>
        </authorList>
    </citation>
    <scope>NUCLEOTIDE SEQUENCE [LARGE SCALE GENOMIC DNA]</scope>
    <source>
        <strain evidence="12">39726</strain>
    </source>
</reference>
<proteinExistence type="inferred from homology"/>
<dbReference type="GO" id="GO:0008444">
    <property type="term" value="F:CDP-diacylglycerol-glycerol-3-phosphate 3-phosphatidyltransferase activity"/>
    <property type="evidence" value="ECO:0007669"/>
    <property type="project" value="UniProtKB-EC"/>
</dbReference>
<evidence type="ECO:0000256" key="9">
    <source>
        <dbReference type="ARBA" id="ARBA00048586"/>
    </source>
</evidence>
<evidence type="ECO:0000256" key="1">
    <source>
        <dbReference type="ARBA" id="ARBA00005042"/>
    </source>
</evidence>
<dbReference type="PANTHER" id="PTHR12586:SF1">
    <property type="entry name" value="CDP-DIACYLGLYCEROL--GLYCEROL-3-PHOSPHATE 3-PHOSPHATIDYLTRANSFERASE, MITOCHONDRIAL"/>
    <property type="match status" value="1"/>
</dbReference>
<dbReference type="GO" id="GO:0005739">
    <property type="term" value="C:mitochondrion"/>
    <property type="evidence" value="ECO:0007669"/>
    <property type="project" value="UniProtKB-SubCell"/>
</dbReference>
<keyword evidence="7 10" id="KW-0594">Phospholipid biosynthesis</keyword>
<evidence type="ECO:0000259" key="11">
    <source>
        <dbReference type="PROSITE" id="PS50035"/>
    </source>
</evidence>
<dbReference type="GO" id="GO:0032049">
    <property type="term" value="P:cardiolipin biosynthetic process"/>
    <property type="evidence" value="ECO:0007669"/>
    <property type="project" value="InterPro"/>
</dbReference>
<dbReference type="PROSITE" id="PS50035">
    <property type="entry name" value="PLD"/>
    <property type="match status" value="1"/>
</dbReference>
<evidence type="ECO:0000256" key="10">
    <source>
        <dbReference type="RuleBase" id="RU365024"/>
    </source>
</evidence>
<keyword evidence="10" id="KW-0496">Mitochondrion</keyword>
<dbReference type="AlphaFoldDB" id="A0A1J4ME37"/>
<keyword evidence="10" id="KW-0547">Nucleotide-binding</keyword>
<dbReference type="SUPFAM" id="SSF56024">
    <property type="entry name" value="Phospholipase D/nuclease"/>
    <property type="match status" value="1"/>
</dbReference>
<comment type="caution">
    <text evidence="12">The sequence shown here is derived from an EMBL/GenBank/DDBJ whole genome shotgun (WGS) entry which is preliminary data.</text>
</comment>
<accession>A0A1J4ME37</accession>
<keyword evidence="4 10" id="KW-0808">Transferase</keyword>
<evidence type="ECO:0000256" key="6">
    <source>
        <dbReference type="ARBA" id="ARBA00023098"/>
    </source>
</evidence>
<sequence>MAEEIVGKAFKVKDDQISVLDSPSSFKDSLNSILLNAKRRIYISSLYTDTENEITKTLCKVAENLEKNSNNDLKIKLILDYNRMTRECEKVKPYIKVFKKYPNSVVISLCKIPIINYSENLLGRTSWNIINILSKFRRTSFLKEVLGVYHIKIFLADDDIIITSANLNSEYLLNKQDRYIMIKGAKKICDYFEQSLDLISEYSHRVLPEGKILQPQKPQFNELKKDLMELSSGVDLHNQITSKIKMKLDDADISDECVLASYFQCRPIKIASEEQIITNISQLCDKKSTNVFLMAPYLNLPKYLISLLKNIEGSINIVSGVPITKSDKKNKIEKKTSLERIRTLILPKLYTYINYSLIKQLGTQEKGNISYHEYKKPNWSFHFKGIYFFRNSSKFDPSESGLQNQGSIIATAFGSSNYNYRSTNRDFECSFVLIPNQNKELQKSLKNELANIMNTTVKEYAPKITWRRLFIMKVIKIFQEYL</sequence>
<dbReference type="InterPro" id="IPR001736">
    <property type="entry name" value="PLipase_D/transphosphatidylase"/>
</dbReference>
<dbReference type="InterPro" id="IPR016270">
    <property type="entry name" value="PGS1"/>
</dbReference>
<gene>
    <name evidence="12" type="ORF">cubi_00491</name>
</gene>
<dbReference type="EC" id="2.7.8.5" evidence="10"/>
<keyword evidence="10" id="KW-0067">ATP-binding</keyword>
<keyword evidence="3 10" id="KW-0444">Lipid biosynthesis</keyword>
<dbReference type="RefSeq" id="XP_028873994.1">
    <property type="nucleotide sequence ID" value="XM_029017505.1"/>
</dbReference>
<organism evidence="12 13">
    <name type="scientific">Cryptosporidium ubiquitum</name>
    <dbReference type="NCBI Taxonomy" id="857276"/>
    <lineage>
        <taxon>Eukaryota</taxon>
        <taxon>Sar</taxon>
        <taxon>Alveolata</taxon>
        <taxon>Apicomplexa</taxon>
        <taxon>Conoidasida</taxon>
        <taxon>Coccidia</taxon>
        <taxon>Eucoccidiorida</taxon>
        <taxon>Eimeriorina</taxon>
        <taxon>Cryptosporidiidae</taxon>
        <taxon>Cryptosporidium</taxon>
    </lineage>
</organism>
<evidence type="ECO:0000313" key="12">
    <source>
        <dbReference type="EMBL" id="OII72496.1"/>
    </source>
</evidence>
<comment type="pathway">
    <text evidence="1 10">Phospholipid metabolism; phosphatidylglycerol biosynthesis; phosphatidylglycerol from CDP-diacylglycerol: step 1/2.</text>
</comment>
<dbReference type="UniPathway" id="UPA00084">
    <property type="reaction ID" value="UER00503"/>
</dbReference>
<evidence type="ECO:0000256" key="2">
    <source>
        <dbReference type="ARBA" id="ARBA00010682"/>
    </source>
</evidence>
<keyword evidence="6 10" id="KW-0443">Lipid metabolism</keyword>
<dbReference type="PANTHER" id="PTHR12586">
    <property type="entry name" value="CDP-DIACYLGLYCEROL--SERINE O-PHOSPHATIDYLTRANSFERASE"/>
    <property type="match status" value="1"/>
</dbReference>
<dbReference type="EMBL" id="LRBP01000022">
    <property type="protein sequence ID" value="OII72496.1"/>
    <property type="molecule type" value="Genomic_DNA"/>
</dbReference>
<comment type="similarity">
    <text evidence="2 10">Belongs to the CDP-alcohol phosphatidyltransferase class-II family.</text>
</comment>
<evidence type="ECO:0000256" key="4">
    <source>
        <dbReference type="ARBA" id="ARBA00022679"/>
    </source>
</evidence>
<evidence type="ECO:0000256" key="5">
    <source>
        <dbReference type="ARBA" id="ARBA00022737"/>
    </source>
</evidence>
<dbReference type="GO" id="GO:0005524">
    <property type="term" value="F:ATP binding"/>
    <property type="evidence" value="ECO:0007669"/>
    <property type="project" value="UniProtKB-KW"/>
</dbReference>
<evidence type="ECO:0000256" key="3">
    <source>
        <dbReference type="ARBA" id="ARBA00022516"/>
    </source>
</evidence>
<dbReference type="Gene3D" id="3.30.870.10">
    <property type="entry name" value="Endonuclease Chain A"/>
    <property type="match status" value="2"/>
</dbReference>
<comment type="catalytic activity">
    <reaction evidence="9 10">
        <text>a CDP-1,2-diacyl-sn-glycerol + sn-glycerol 3-phosphate = a 1,2-diacyl-sn-glycero-3-phospho-(1'-sn-glycero-3'-phosphate) + CMP + H(+)</text>
        <dbReference type="Rhea" id="RHEA:12593"/>
        <dbReference type="ChEBI" id="CHEBI:15378"/>
        <dbReference type="ChEBI" id="CHEBI:57597"/>
        <dbReference type="ChEBI" id="CHEBI:58332"/>
        <dbReference type="ChEBI" id="CHEBI:60110"/>
        <dbReference type="ChEBI" id="CHEBI:60377"/>
        <dbReference type="EC" id="2.7.8.5"/>
    </reaction>
</comment>
<comment type="function">
    <text evidence="10">Functions in the biosynthesis of the anionic phospholipids phosphatidylglycerol and cardiolipin.</text>
</comment>
<dbReference type="VEuPathDB" id="CryptoDB:cubi_00491"/>
<feature type="domain" description="PLD phosphodiesterase" evidence="11">
    <location>
        <begin position="145"/>
        <end position="171"/>
    </location>
</feature>
<protein>
    <recommendedName>
        <fullName evidence="10">CDP-diacylglycerol--glycerol-3-phosphate 3-phosphatidyltransferase</fullName>
        <ecNumber evidence="10">2.7.8.5</ecNumber>
    </recommendedName>
</protein>
<keyword evidence="13" id="KW-1185">Reference proteome</keyword>
<keyword evidence="5" id="KW-0677">Repeat</keyword>
<keyword evidence="8 10" id="KW-1208">Phospholipid metabolism</keyword>
<dbReference type="PIRSF" id="PIRSF000850">
    <property type="entry name" value="Phospholipase_D_PSS"/>
    <property type="match status" value="1"/>
</dbReference>
<dbReference type="OrthoDB" id="10250191at2759"/>
<dbReference type="SMART" id="SM00155">
    <property type="entry name" value="PLDc"/>
    <property type="match status" value="1"/>
</dbReference>
<dbReference type="Proteomes" id="UP000186176">
    <property type="component" value="Unassembled WGS sequence"/>
</dbReference>
<dbReference type="CDD" id="cd09137">
    <property type="entry name" value="PLDc_PGS1_euk_2"/>
    <property type="match status" value="1"/>
</dbReference>